<dbReference type="SFLD" id="SFLDG01118">
    <property type="entry name" value="activating_enzymes__group_2"/>
    <property type="match status" value="1"/>
</dbReference>
<comment type="cofactor">
    <cofactor evidence="1">
        <name>[4Fe-4S] cluster</name>
        <dbReference type="ChEBI" id="CHEBI:49883"/>
    </cofactor>
</comment>
<feature type="domain" description="4Fe-4S ferredoxin-type" evidence="7">
    <location>
        <begin position="73"/>
        <end position="103"/>
    </location>
</feature>
<name>A0A2N1PL26_9BACT</name>
<reference evidence="9 10" key="1">
    <citation type="journal article" date="2017" name="ISME J.">
        <title>Potential for microbial H2 and metal transformations associated with novel bacteria and archaea in deep terrestrial subsurface sediments.</title>
        <authorList>
            <person name="Hernsdorf A.W."/>
            <person name="Amano Y."/>
            <person name="Miyakawa K."/>
            <person name="Ise K."/>
            <person name="Suzuki Y."/>
            <person name="Anantharaman K."/>
            <person name="Probst A."/>
            <person name="Burstein D."/>
            <person name="Thomas B.C."/>
            <person name="Banfield J.F."/>
        </authorList>
    </citation>
    <scope>NUCLEOTIDE SEQUENCE [LARGE SCALE GENOMIC DNA]</scope>
    <source>
        <strain evidence="9">HGW-Wallbacteria-1</strain>
    </source>
</reference>
<accession>A0A2N1PL26</accession>
<dbReference type="NCBIfam" id="TIGR02494">
    <property type="entry name" value="PFLE_PFLC"/>
    <property type="match status" value="1"/>
</dbReference>
<dbReference type="PROSITE" id="PS00198">
    <property type="entry name" value="4FE4S_FER_1"/>
    <property type="match status" value="1"/>
</dbReference>
<feature type="domain" description="Radical SAM core" evidence="8">
    <location>
        <begin position="12"/>
        <end position="305"/>
    </location>
</feature>
<dbReference type="AlphaFoldDB" id="A0A2N1PL26"/>
<dbReference type="SFLD" id="SFLDS00029">
    <property type="entry name" value="Radical_SAM"/>
    <property type="match status" value="1"/>
</dbReference>
<dbReference type="InterPro" id="IPR017896">
    <property type="entry name" value="4Fe4S_Fe-S-bd"/>
</dbReference>
<dbReference type="SUPFAM" id="SSF102114">
    <property type="entry name" value="Radical SAM enzymes"/>
    <property type="match status" value="1"/>
</dbReference>
<dbReference type="Gene3D" id="3.30.70.20">
    <property type="match status" value="1"/>
</dbReference>
<evidence type="ECO:0000259" key="7">
    <source>
        <dbReference type="PROSITE" id="PS51379"/>
    </source>
</evidence>
<gene>
    <name evidence="9" type="ORF">CVV64_16210</name>
</gene>
<keyword evidence="2" id="KW-0004">4Fe-4S</keyword>
<evidence type="ECO:0000313" key="9">
    <source>
        <dbReference type="EMBL" id="PKK89029.1"/>
    </source>
</evidence>
<keyword evidence="6" id="KW-0411">Iron-sulfur</keyword>
<dbReference type="PANTHER" id="PTHR30352:SF4">
    <property type="entry name" value="PYRUVATE FORMATE-LYASE 2-ACTIVATING ENZYME"/>
    <property type="match status" value="1"/>
</dbReference>
<dbReference type="PANTHER" id="PTHR30352">
    <property type="entry name" value="PYRUVATE FORMATE-LYASE-ACTIVATING ENZYME"/>
    <property type="match status" value="1"/>
</dbReference>
<dbReference type="GO" id="GO:0046872">
    <property type="term" value="F:metal ion binding"/>
    <property type="evidence" value="ECO:0007669"/>
    <property type="project" value="UniProtKB-KW"/>
</dbReference>
<dbReference type="Pfam" id="PF13353">
    <property type="entry name" value="Fer4_12"/>
    <property type="match status" value="1"/>
</dbReference>
<dbReference type="InterPro" id="IPR013785">
    <property type="entry name" value="Aldolase_TIM"/>
</dbReference>
<dbReference type="Proteomes" id="UP000233256">
    <property type="component" value="Unassembled WGS sequence"/>
</dbReference>
<evidence type="ECO:0000256" key="2">
    <source>
        <dbReference type="ARBA" id="ARBA00022485"/>
    </source>
</evidence>
<dbReference type="PIRSF" id="PIRSF000371">
    <property type="entry name" value="PFL_act_enz"/>
    <property type="match status" value="1"/>
</dbReference>
<dbReference type="PROSITE" id="PS51379">
    <property type="entry name" value="4FE4S_FER_2"/>
    <property type="match status" value="2"/>
</dbReference>
<dbReference type="GO" id="GO:0016491">
    <property type="term" value="F:oxidoreductase activity"/>
    <property type="evidence" value="ECO:0007669"/>
    <property type="project" value="InterPro"/>
</dbReference>
<dbReference type="GO" id="GO:0051539">
    <property type="term" value="F:4 iron, 4 sulfur cluster binding"/>
    <property type="evidence" value="ECO:0007669"/>
    <property type="project" value="UniProtKB-KW"/>
</dbReference>
<feature type="domain" description="4Fe-4S ferredoxin-type" evidence="7">
    <location>
        <begin position="43"/>
        <end position="72"/>
    </location>
</feature>
<keyword evidence="3" id="KW-0949">S-adenosyl-L-methionine</keyword>
<evidence type="ECO:0008006" key="11">
    <source>
        <dbReference type="Google" id="ProtNLM"/>
    </source>
</evidence>
<dbReference type="Pfam" id="PF04055">
    <property type="entry name" value="Radical_SAM"/>
    <property type="match status" value="1"/>
</dbReference>
<evidence type="ECO:0000259" key="8">
    <source>
        <dbReference type="PROSITE" id="PS51918"/>
    </source>
</evidence>
<organism evidence="9 10">
    <name type="scientific">Candidatus Wallbacteria bacterium HGW-Wallbacteria-1</name>
    <dbReference type="NCBI Taxonomy" id="2013854"/>
    <lineage>
        <taxon>Bacteria</taxon>
        <taxon>Candidatus Walliibacteriota</taxon>
    </lineage>
</organism>
<dbReference type="InterPro" id="IPR040074">
    <property type="entry name" value="BssD/PflA/YjjW"/>
</dbReference>
<dbReference type="PROSITE" id="PS51918">
    <property type="entry name" value="RADICAL_SAM"/>
    <property type="match status" value="1"/>
</dbReference>
<dbReference type="EMBL" id="PGXC01000027">
    <property type="protein sequence ID" value="PKK89029.1"/>
    <property type="molecule type" value="Genomic_DNA"/>
</dbReference>
<dbReference type="InterPro" id="IPR058240">
    <property type="entry name" value="rSAM_sf"/>
</dbReference>
<proteinExistence type="predicted"/>
<evidence type="ECO:0000256" key="6">
    <source>
        <dbReference type="ARBA" id="ARBA00023014"/>
    </source>
</evidence>
<dbReference type="InterPro" id="IPR034457">
    <property type="entry name" value="Organic_radical-activating"/>
</dbReference>
<keyword evidence="4" id="KW-0479">Metal-binding</keyword>
<dbReference type="InterPro" id="IPR012839">
    <property type="entry name" value="Organic_radical_activase"/>
</dbReference>
<evidence type="ECO:0000256" key="1">
    <source>
        <dbReference type="ARBA" id="ARBA00001966"/>
    </source>
</evidence>
<protein>
    <recommendedName>
        <fullName evidence="11">Glycyl-radical enzyme activating protein</fullName>
    </recommendedName>
</protein>
<dbReference type="InterPro" id="IPR007197">
    <property type="entry name" value="rSAM"/>
</dbReference>
<sequence>MNLFDIAWNSCVDGPGTRVVVFLKGCHLRCPWCHSPQSWSEEKTLLFFDSMCRRCGQCIAACPEHVHEIREGRHILHRSGCRGCGKCVQACPYSEGGFRKSGPLSIAGDVVTPDELFTLVHPQLKLHRFDGGVTVSGGEPLLQHQEVLTFLELCRHHDFHCALETSASLKTEFIEALTDVVDLWLIGLRPLNDSVEGLALTSDLSLVEMNISYLKAHGKKVLIRIPIIPGYTDSLFSMDKISSIMLRHNLEQLQLLPANPYGSHYYEASGVAFSTERKMISDRENLNKIKGFFISKGIAAEIRQG</sequence>
<evidence type="ECO:0000256" key="5">
    <source>
        <dbReference type="ARBA" id="ARBA00023004"/>
    </source>
</evidence>
<dbReference type="InterPro" id="IPR017900">
    <property type="entry name" value="4Fe4S_Fe_S_CS"/>
</dbReference>
<dbReference type="SUPFAM" id="SSF54862">
    <property type="entry name" value="4Fe-4S ferredoxins"/>
    <property type="match status" value="1"/>
</dbReference>
<evidence type="ECO:0000313" key="10">
    <source>
        <dbReference type="Proteomes" id="UP000233256"/>
    </source>
</evidence>
<keyword evidence="5" id="KW-0408">Iron</keyword>
<comment type="caution">
    <text evidence="9">The sequence shown here is derived from an EMBL/GenBank/DDBJ whole genome shotgun (WGS) entry which is preliminary data.</text>
</comment>
<evidence type="ECO:0000256" key="4">
    <source>
        <dbReference type="ARBA" id="ARBA00022723"/>
    </source>
</evidence>
<dbReference type="SFLD" id="SFLDG01066">
    <property type="entry name" value="organic_radical-activating_enz"/>
    <property type="match status" value="1"/>
</dbReference>
<evidence type="ECO:0000256" key="3">
    <source>
        <dbReference type="ARBA" id="ARBA00022691"/>
    </source>
</evidence>
<dbReference type="Gene3D" id="3.20.20.70">
    <property type="entry name" value="Aldolase class I"/>
    <property type="match status" value="1"/>
</dbReference>